<evidence type="ECO:0000256" key="2">
    <source>
        <dbReference type="ARBA" id="ARBA00006653"/>
    </source>
</evidence>
<sequence>MDATTVPSTWQDALEKHPISSVRAFEKQLRASALRDREKLRALVGSNYRDLLATAEQIVELNNQNREAEASISALSQACTPPSRDHEPRLSSPRAAIATQLRFLDQLLRCTSKATKDRSVSLASKTLIISRLLLKHLEESNASEKTLHWSQGRWKVLRQRLLQCIDSLLKKPLTPLGGLIRAIGAYCLTTSSSANDAIKHFQGLRSTRFAQQIPDIAEQAAKLKDLRQKCHYLIASVTATKALYGRGVAEMLQNLQKQPLLQDEELTQIETLHLDTNRTLLPADVLGFMPYFKRITPSASEVRSSVRGWVNDMVKHLARDIETVVADSNLIGVLRARTQVFSIILPACFSTFIDEDGLALIRETFSKRLLQSIKQQAQGLQEMGSALRNPRNNTHSELLWTSDLIRKTSTKVTNNNLRSIRSLHLGANDSLQTLLKILQKWLRRSQLTREELQNLTKLRWQDKIEEYDDEDEDTAKTIVSGLSKHDPDSFLSTLDSATLEVATDFVAIIGEASSETAKSANNTVEPENITALLRLIRETRSLFKSLFPNQIFQTLADSTADLEEALAQQTATQLFDTMESRKPTTASTFVAEDLPSPVAISTLQQLCTGMSKTGGIDLWTTTAVPKLQRVVLERVMVAEKEEHYVRHEFDEHYLRLALGGDGTNEQNTLDSPARKAAMYWNRTRTLFGMLNV</sequence>
<comment type="caution">
    <text evidence="9">The sequence shown here is derived from an EMBL/GenBank/DDBJ whole genome shotgun (WGS) entry which is preliminary data.</text>
</comment>
<protein>
    <recommendedName>
        <fullName evidence="3">Conserved oligomeric Golgi complex subunit 1</fullName>
    </recommendedName>
</protein>
<evidence type="ECO:0000256" key="7">
    <source>
        <dbReference type="ARBA" id="ARBA00023136"/>
    </source>
</evidence>
<evidence type="ECO:0000256" key="3">
    <source>
        <dbReference type="ARBA" id="ARBA00020978"/>
    </source>
</evidence>
<keyword evidence="5" id="KW-0653">Protein transport</keyword>
<keyword evidence="10" id="KW-1185">Reference proteome</keyword>
<dbReference type="GO" id="GO:0015031">
    <property type="term" value="P:protein transport"/>
    <property type="evidence" value="ECO:0007669"/>
    <property type="project" value="UniProtKB-KW"/>
</dbReference>
<evidence type="ECO:0000256" key="4">
    <source>
        <dbReference type="ARBA" id="ARBA00022448"/>
    </source>
</evidence>
<dbReference type="PANTHER" id="PTHR31658">
    <property type="entry name" value="CONSERVED OLIGOMERIC GOLGI COMPLEX SUBUNIT 1"/>
    <property type="match status" value="1"/>
</dbReference>
<proteinExistence type="inferred from homology"/>
<keyword evidence="6" id="KW-0333">Golgi apparatus</keyword>
<accession>A0AAN8I6F3</accession>
<comment type="similarity">
    <text evidence="2">Belongs to the COG1 family.</text>
</comment>
<keyword evidence="4" id="KW-0813">Transport</keyword>
<dbReference type="GO" id="GO:0006891">
    <property type="term" value="P:intra-Golgi vesicle-mediated transport"/>
    <property type="evidence" value="ECO:0007669"/>
    <property type="project" value="InterPro"/>
</dbReference>
<evidence type="ECO:0000256" key="1">
    <source>
        <dbReference type="ARBA" id="ARBA00004395"/>
    </source>
</evidence>
<evidence type="ECO:0000313" key="10">
    <source>
        <dbReference type="Proteomes" id="UP001316803"/>
    </source>
</evidence>
<dbReference type="GO" id="GO:0000139">
    <property type="term" value="C:Golgi membrane"/>
    <property type="evidence" value="ECO:0007669"/>
    <property type="project" value="UniProtKB-SubCell"/>
</dbReference>
<dbReference type="InterPro" id="IPR033370">
    <property type="entry name" value="COG1"/>
</dbReference>
<reference evidence="9 10" key="1">
    <citation type="submission" date="2022-12" db="EMBL/GenBank/DDBJ databases">
        <title>Genomic features and morphological characterization of a novel Knufia sp. strain isolated from spacecraft assembly facility.</title>
        <authorList>
            <person name="Teixeira M."/>
            <person name="Chander A.M."/>
            <person name="Stajich J.E."/>
            <person name="Venkateswaran K."/>
        </authorList>
    </citation>
    <scope>NUCLEOTIDE SEQUENCE [LARGE SCALE GENOMIC DNA]</scope>
    <source>
        <strain evidence="9 10">FJI-L2-BK-P2</strain>
    </source>
</reference>
<evidence type="ECO:0000313" key="9">
    <source>
        <dbReference type="EMBL" id="KAK5954484.1"/>
    </source>
</evidence>
<dbReference type="GO" id="GO:0017119">
    <property type="term" value="C:Golgi transport complex"/>
    <property type="evidence" value="ECO:0007669"/>
    <property type="project" value="InterPro"/>
</dbReference>
<dbReference type="EMBL" id="JAKLMC020000008">
    <property type="protein sequence ID" value="KAK5954484.1"/>
    <property type="molecule type" value="Genomic_DNA"/>
</dbReference>
<dbReference type="Proteomes" id="UP001316803">
    <property type="component" value="Unassembled WGS sequence"/>
</dbReference>
<dbReference type="PANTHER" id="PTHR31658:SF0">
    <property type="entry name" value="CONSERVED OLIGOMERIC GOLGI COMPLEX SUBUNIT 1"/>
    <property type="match status" value="1"/>
</dbReference>
<comment type="subcellular location">
    <subcellularLocation>
        <location evidence="1">Golgi apparatus membrane</location>
        <topology evidence="1">Peripheral membrane protein</topology>
    </subcellularLocation>
</comment>
<feature type="region of interest" description="Disordered" evidence="8">
    <location>
        <begin position="72"/>
        <end position="91"/>
    </location>
</feature>
<evidence type="ECO:0000256" key="5">
    <source>
        <dbReference type="ARBA" id="ARBA00022927"/>
    </source>
</evidence>
<keyword evidence="7" id="KW-0472">Membrane</keyword>
<gene>
    <name evidence="9" type="ORF">OHC33_004206</name>
</gene>
<dbReference type="Pfam" id="PF08700">
    <property type="entry name" value="VPS51_Exo84_N"/>
    <property type="match status" value="1"/>
</dbReference>
<evidence type="ECO:0000256" key="8">
    <source>
        <dbReference type="SAM" id="MobiDB-lite"/>
    </source>
</evidence>
<dbReference type="AlphaFoldDB" id="A0AAN8I6F3"/>
<evidence type="ECO:0000256" key="6">
    <source>
        <dbReference type="ARBA" id="ARBA00023034"/>
    </source>
</evidence>
<name>A0AAN8I6F3_9EURO</name>
<organism evidence="9 10">
    <name type="scientific">Knufia fluminis</name>
    <dbReference type="NCBI Taxonomy" id="191047"/>
    <lineage>
        <taxon>Eukaryota</taxon>
        <taxon>Fungi</taxon>
        <taxon>Dikarya</taxon>
        <taxon>Ascomycota</taxon>
        <taxon>Pezizomycotina</taxon>
        <taxon>Eurotiomycetes</taxon>
        <taxon>Chaetothyriomycetidae</taxon>
        <taxon>Chaetothyriales</taxon>
        <taxon>Trichomeriaceae</taxon>
        <taxon>Knufia</taxon>
    </lineage>
</organism>